<evidence type="ECO:0000256" key="11">
    <source>
        <dbReference type="SAM" id="Phobius"/>
    </source>
</evidence>
<dbReference type="InterPro" id="IPR050979">
    <property type="entry name" value="LD-transpeptidase"/>
</dbReference>
<evidence type="ECO:0000259" key="12">
    <source>
        <dbReference type="PROSITE" id="PS52029"/>
    </source>
</evidence>
<dbReference type="PANTHER" id="PTHR30582:SF24">
    <property type="entry name" value="L,D-TRANSPEPTIDASE ERFK_SRFK-RELATED"/>
    <property type="match status" value="1"/>
</dbReference>
<keyword evidence="8 9" id="KW-0961">Cell wall biogenesis/degradation</keyword>
<evidence type="ECO:0000256" key="2">
    <source>
        <dbReference type="ARBA" id="ARBA00005992"/>
    </source>
</evidence>
<dbReference type="PANTHER" id="PTHR30582">
    <property type="entry name" value="L,D-TRANSPEPTIDASE"/>
    <property type="match status" value="1"/>
</dbReference>
<dbReference type="InterPro" id="IPR005490">
    <property type="entry name" value="LD_TPept_cat_dom"/>
</dbReference>
<feature type="active site" description="Nucleophile" evidence="9">
    <location>
        <position position="175"/>
    </location>
</feature>
<dbReference type="RefSeq" id="WP_167393188.1">
    <property type="nucleotide sequence ID" value="NZ_FXAK01000002.1"/>
</dbReference>
<evidence type="ECO:0000313" key="14">
    <source>
        <dbReference type="Proteomes" id="UP000192936"/>
    </source>
</evidence>
<keyword evidence="5" id="KW-0378">Hydrolase</keyword>
<dbReference type="Gene3D" id="2.40.440.10">
    <property type="entry name" value="L,D-transpeptidase catalytic domain-like"/>
    <property type="match status" value="1"/>
</dbReference>
<evidence type="ECO:0000256" key="8">
    <source>
        <dbReference type="ARBA" id="ARBA00023316"/>
    </source>
</evidence>
<evidence type="ECO:0000256" key="7">
    <source>
        <dbReference type="ARBA" id="ARBA00022984"/>
    </source>
</evidence>
<dbReference type="GO" id="GO:0005576">
    <property type="term" value="C:extracellular region"/>
    <property type="evidence" value="ECO:0007669"/>
    <property type="project" value="TreeGrafter"/>
</dbReference>
<keyword evidence="11" id="KW-0472">Membrane</keyword>
<organism evidence="13 14">
    <name type="scientific">Azospirillum oryzae</name>
    <dbReference type="NCBI Taxonomy" id="286727"/>
    <lineage>
        <taxon>Bacteria</taxon>
        <taxon>Pseudomonadati</taxon>
        <taxon>Pseudomonadota</taxon>
        <taxon>Alphaproteobacteria</taxon>
        <taxon>Rhodospirillales</taxon>
        <taxon>Azospirillaceae</taxon>
        <taxon>Azospirillum</taxon>
    </lineage>
</organism>
<feature type="domain" description="L,D-TPase catalytic" evidence="12">
    <location>
        <begin position="69"/>
        <end position="199"/>
    </location>
</feature>
<comment type="pathway">
    <text evidence="1 9">Cell wall biogenesis; peptidoglycan biosynthesis.</text>
</comment>
<evidence type="ECO:0000313" key="13">
    <source>
        <dbReference type="EMBL" id="SMF30800.1"/>
    </source>
</evidence>
<feature type="region of interest" description="Disordered" evidence="10">
    <location>
        <begin position="114"/>
        <end position="141"/>
    </location>
</feature>
<dbReference type="AlphaFoldDB" id="A0A1X7EAX8"/>
<evidence type="ECO:0000256" key="3">
    <source>
        <dbReference type="ARBA" id="ARBA00022676"/>
    </source>
</evidence>
<keyword evidence="4" id="KW-0808">Transferase</keyword>
<keyword evidence="7 9" id="KW-0573">Peptidoglycan synthesis</keyword>
<feature type="compositionally biased region" description="Basic residues" evidence="10">
    <location>
        <begin position="114"/>
        <end position="127"/>
    </location>
</feature>
<gene>
    <name evidence="13" type="ORF">SAMN02982917_1438</name>
</gene>
<evidence type="ECO:0000256" key="6">
    <source>
        <dbReference type="ARBA" id="ARBA00022960"/>
    </source>
</evidence>
<keyword evidence="6 9" id="KW-0133">Cell shape</keyword>
<dbReference type="UniPathway" id="UPA00219"/>
<evidence type="ECO:0000256" key="10">
    <source>
        <dbReference type="SAM" id="MobiDB-lite"/>
    </source>
</evidence>
<evidence type="ECO:0000256" key="9">
    <source>
        <dbReference type="PROSITE-ProRule" id="PRU01373"/>
    </source>
</evidence>
<accession>A0A1X7EAX8</accession>
<dbReference type="CDD" id="cd16913">
    <property type="entry name" value="YkuD_like"/>
    <property type="match status" value="1"/>
</dbReference>
<dbReference type="EMBL" id="FXAK01000002">
    <property type="protein sequence ID" value="SMF30800.1"/>
    <property type="molecule type" value="Genomic_DNA"/>
</dbReference>
<comment type="similarity">
    <text evidence="2">Belongs to the YkuD family.</text>
</comment>
<evidence type="ECO:0000256" key="5">
    <source>
        <dbReference type="ARBA" id="ARBA00022801"/>
    </source>
</evidence>
<keyword evidence="3" id="KW-0328">Glycosyltransferase</keyword>
<protein>
    <submittedName>
        <fullName evidence="13">L,D-transpeptidase ErfK/SrfK</fullName>
    </submittedName>
</protein>
<name>A0A1X7EAX8_9PROT</name>
<dbReference type="Proteomes" id="UP000192936">
    <property type="component" value="Unassembled WGS sequence"/>
</dbReference>
<dbReference type="GO" id="GO:0008360">
    <property type="term" value="P:regulation of cell shape"/>
    <property type="evidence" value="ECO:0007669"/>
    <property type="project" value="UniProtKB-UniRule"/>
</dbReference>
<dbReference type="InterPro" id="IPR038063">
    <property type="entry name" value="Transpep_catalytic_dom"/>
</dbReference>
<keyword evidence="11" id="KW-1133">Transmembrane helix</keyword>
<evidence type="ECO:0000256" key="4">
    <source>
        <dbReference type="ARBA" id="ARBA00022679"/>
    </source>
</evidence>
<feature type="transmembrane region" description="Helical" evidence="11">
    <location>
        <begin position="21"/>
        <end position="45"/>
    </location>
</feature>
<dbReference type="SUPFAM" id="SSF141523">
    <property type="entry name" value="L,D-transpeptidase catalytic domain-like"/>
    <property type="match status" value="1"/>
</dbReference>
<dbReference type="GO" id="GO:0018104">
    <property type="term" value="P:peptidoglycan-protein cross-linking"/>
    <property type="evidence" value="ECO:0007669"/>
    <property type="project" value="TreeGrafter"/>
</dbReference>
<sequence length="387" mass="40081">MRRPTTIRGGRGRGVIPRPTTAIAGILARCLFWVLLAIAGATGVATGGATAACASTPAEGTAGDASGGPSIAISLADRRLYLTGADGEVRSFPVAIGRPGVPIPVGDSTILRKRRNPTWRPTAHQRRDKPSLPRAVPPGPNNPLGKFALDLGWPAIAIHGTNEPDSVGRRASGGCFRMLPADIETVFAAAEVGTPVRVVRDSLGGSAPERPGTQPPAFQPARTLQAAVRTVPPPAARPQPVAAVTASKMPASTIPAVPAPMPAPEPPPAPVADPRCATVTAPLRRMICDVPALALLDGRARGAQERFLAGIADPAARAAASYDLIQDERRFHERVAALCWIRAGTEGDPAVAAAAHSCLTTALERRLADVADRIAGLRRGMRLAGQP</sequence>
<feature type="active site" description="Proton donor/acceptor" evidence="9">
    <location>
        <position position="159"/>
    </location>
</feature>
<dbReference type="GO" id="GO:0071972">
    <property type="term" value="F:peptidoglycan L,D-transpeptidase activity"/>
    <property type="evidence" value="ECO:0007669"/>
    <property type="project" value="TreeGrafter"/>
</dbReference>
<proteinExistence type="inferred from homology"/>
<reference evidence="13 14" key="1">
    <citation type="submission" date="2017-04" db="EMBL/GenBank/DDBJ databases">
        <authorList>
            <person name="Afonso C.L."/>
            <person name="Miller P.J."/>
            <person name="Scott M.A."/>
            <person name="Spackman E."/>
            <person name="Goraichik I."/>
            <person name="Dimitrov K.M."/>
            <person name="Suarez D.L."/>
            <person name="Swayne D.E."/>
        </authorList>
    </citation>
    <scope>NUCLEOTIDE SEQUENCE [LARGE SCALE GENOMIC DNA]</scope>
    <source>
        <strain evidence="13 14">A2P</strain>
    </source>
</reference>
<dbReference type="STRING" id="286727.SAMN02982917_1438"/>
<dbReference type="GO" id="GO:0071555">
    <property type="term" value="P:cell wall organization"/>
    <property type="evidence" value="ECO:0007669"/>
    <property type="project" value="UniProtKB-UniRule"/>
</dbReference>
<dbReference type="Pfam" id="PF03734">
    <property type="entry name" value="YkuD"/>
    <property type="match status" value="1"/>
</dbReference>
<dbReference type="PROSITE" id="PS52029">
    <property type="entry name" value="LD_TPASE"/>
    <property type="match status" value="1"/>
</dbReference>
<evidence type="ECO:0000256" key="1">
    <source>
        <dbReference type="ARBA" id="ARBA00004752"/>
    </source>
</evidence>
<dbReference type="GO" id="GO:0016757">
    <property type="term" value="F:glycosyltransferase activity"/>
    <property type="evidence" value="ECO:0007669"/>
    <property type="project" value="UniProtKB-KW"/>
</dbReference>
<keyword evidence="11" id="KW-0812">Transmembrane</keyword>